<dbReference type="Proteomes" id="UP000288216">
    <property type="component" value="Unassembled WGS sequence"/>
</dbReference>
<dbReference type="GO" id="GO:0016020">
    <property type="term" value="C:membrane"/>
    <property type="evidence" value="ECO:0007669"/>
    <property type="project" value="InterPro"/>
</dbReference>
<name>A0A401NRU5_SCYTO</name>
<dbReference type="EMBL" id="BFAA01005368">
    <property type="protein sequence ID" value="GCB63633.1"/>
    <property type="molecule type" value="Genomic_DNA"/>
</dbReference>
<keyword evidence="2" id="KW-0472">Membrane</keyword>
<proteinExistence type="predicted"/>
<reference evidence="3 4" key="1">
    <citation type="journal article" date="2018" name="Nat. Ecol. Evol.">
        <title>Shark genomes provide insights into elasmobranch evolution and the origin of vertebrates.</title>
        <authorList>
            <person name="Hara Y"/>
            <person name="Yamaguchi K"/>
            <person name="Onimaru K"/>
            <person name="Kadota M"/>
            <person name="Koyanagi M"/>
            <person name="Keeley SD"/>
            <person name="Tatsumi K"/>
            <person name="Tanaka K"/>
            <person name="Motone F"/>
            <person name="Kageyama Y"/>
            <person name="Nozu R"/>
            <person name="Adachi N"/>
            <person name="Nishimura O"/>
            <person name="Nakagawa R"/>
            <person name="Tanegashima C"/>
            <person name="Kiyatake I"/>
            <person name="Matsumoto R"/>
            <person name="Murakumo K"/>
            <person name="Nishida K"/>
            <person name="Terakita A"/>
            <person name="Kuratani S"/>
            <person name="Sato K"/>
            <person name="Hyodo S Kuraku.S."/>
        </authorList>
    </citation>
    <scope>NUCLEOTIDE SEQUENCE [LARGE SCALE GENOMIC DNA]</scope>
</reference>
<dbReference type="PANTHER" id="PTHR23352:SF2">
    <property type="entry name" value="NEURAL PROLIFERATION DIFFERENTIATION AND CONTROL PROTEIN 1"/>
    <property type="match status" value="1"/>
</dbReference>
<evidence type="ECO:0000313" key="4">
    <source>
        <dbReference type="Proteomes" id="UP000288216"/>
    </source>
</evidence>
<evidence type="ECO:0000313" key="3">
    <source>
        <dbReference type="EMBL" id="GCB63633.1"/>
    </source>
</evidence>
<keyword evidence="4" id="KW-1185">Reference proteome</keyword>
<dbReference type="OMA" id="ENHKSEP"/>
<feature type="transmembrane region" description="Helical" evidence="2">
    <location>
        <begin position="144"/>
        <end position="169"/>
    </location>
</feature>
<organism evidence="3 4">
    <name type="scientific">Scyliorhinus torazame</name>
    <name type="common">Cloudy catshark</name>
    <name type="synonym">Catulus torazame</name>
    <dbReference type="NCBI Taxonomy" id="75743"/>
    <lineage>
        <taxon>Eukaryota</taxon>
        <taxon>Metazoa</taxon>
        <taxon>Chordata</taxon>
        <taxon>Craniata</taxon>
        <taxon>Vertebrata</taxon>
        <taxon>Chondrichthyes</taxon>
        <taxon>Elasmobranchii</taxon>
        <taxon>Galeomorphii</taxon>
        <taxon>Galeoidea</taxon>
        <taxon>Carcharhiniformes</taxon>
        <taxon>Scyliorhinidae</taxon>
        <taxon>Scyliorhinus</taxon>
    </lineage>
</organism>
<dbReference type="PANTHER" id="PTHR23352">
    <property type="entry name" value="NEURAL PROLIFERATION DIFFERENTIATION AND CONTROL PROTEIN-1 NPDC-1 PROTEIN"/>
    <property type="match status" value="1"/>
</dbReference>
<feature type="compositionally biased region" description="Acidic residues" evidence="1">
    <location>
        <begin position="232"/>
        <end position="242"/>
    </location>
</feature>
<dbReference type="InterPro" id="IPR009635">
    <property type="entry name" value="NPDC1"/>
</dbReference>
<feature type="region of interest" description="Disordered" evidence="1">
    <location>
        <begin position="106"/>
        <end position="125"/>
    </location>
</feature>
<dbReference type="STRING" id="75743.A0A401NRU5"/>
<dbReference type="Pfam" id="PF06809">
    <property type="entry name" value="NPDC1"/>
    <property type="match status" value="2"/>
</dbReference>
<comment type="caution">
    <text evidence="3">The sequence shown here is derived from an EMBL/GenBank/DDBJ whole genome shotgun (WGS) entry which is preliminary data.</text>
</comment>
<dbReference type="AlphaFoldDB" id="A0A401NRU5"/>
<keyword evidence="2" id="KW-1133">Transmembrane helix</keyword>
<sequence>MCPCGSICLKEAATCPRNLDCTMQRREICTLGLDKCGPCLSQFVEDEKGNCVEKHGMHHGASDIDGDIDYIASLLAKKDDVPQLAAKTGKDKPAEIQDETRGVRADIPSNKDVSPTAASIPPNTPGKVAAVKSVPKKDVPFTDAILLTLIIVCTVAGVSGLIIAGICWYRLTQKADYPGYGIIGSNVQPGKPQSGDKKLAQSAQMYHYQHQKQQMLSMEKNKDESKVAESATESEGENEDGDFTVYECPGLAPTGEMEVKNPLFDDSSLHHPPSQ</sequence>
<gene>
    <name evidence="3" type="ORF">scyTo_0011651</name>
</gene>
<evidence type="ECO:0000256" key="1">
    <source>
        <dbReference type="SAM" id="MobiDB-lite"/>
    </source>
</evidence>
<accession>A0A401NRU5</accession>
<protein>
    <recommendedName>
        <fullName evidence="5">Neural proliferation differentiation and control protein 1</fullName>
    </recommendedName>
</protein>
<feature type="region of interest" description="Disordered" evidence="1">
    <location>
        <begin position="210"/>
        <end position="275"/>
    </location>
</feature>
<keyword evidence="2" id="KW-0812">Transmembrane</keyword>
<evidence type="ECO:0008006" key="5">
    <source>
        <dbReference type="Google" id="ProtNLM"/>
    </source>
</evidence>
<evidence type="ECO:0000256" key="2">
    <source>
        <dbReference type="SAM" id="Phobius"/>
    </source>
</evidence>
<dbReference type="OrthoDB" id="6270617at2759"/>